<dbReference type="GO" id="GO:0009025">
    <property type="term" value="F:tagatose-bisphosphate aldolase activity"/>
    <property type="evidence" value="ECO:0007669"/>
    <property type="project" value="UniProtKB-EC"/>
</dbReference>
<reference evidence="2 3" key="1">
    <citation type="submission" date="2024-04" db="EMBL/GenBank/DDBJ databases">
        <title>Novel species of the genus Ideonella isolated from streams.</title>
        <authorList>
            <person name="Lu H."/>
        </authorList>
    </citation>
    <scope>NUCLEOTIDE SEQUENCE [LARGE SCALE GENOMIC DNA]</scope>
    <source>
        <strain evidence="2 3">DXS29W</strain>
    </source>
</reference>
<dbReference type="PIRSF" id="PIRSF009264">
    <property type="entry name" value="TagBP_ald_AgaZ"/>
    <property type="match status" value="1"/>
</dbReference>
<dbReference type="EC" id="4.1.2.40" evidence="2"/>
<evidence type="ECO:0000313" key="3">
    <source>
        <dbReference type="Proteomes" id="UP001371218"/>
    </source>
</evidence>
<gene>
    <name evidence="2" type="ORF">AACH06_04385</name>
</gene>
<keyword evidence="2" id="KW-0456">Lyase</keyword>
<comment type="pathway">
    <text evidence="1">Carbohydrate metabolism.</text>
</comment>
<proteinExistence type="predicted"/>
<name>A0ABU9BJP0_9BURK</name>
<comment type="caution">
    <text evidence="2">The sequence shown here is derived from an EMBL/GenBank/DDBJ whole genome shotgun (WGS) entry which is preliminary data.</text>
</comment>
<dbReference type="EMBL" id="JBBUTG010000002">
    <property type="protein sequence ID" value="MEK8030051.1"/>
    <property type="molecule type" value="Genomic_DNA"/>
</dbReference>
<dbReference type="InterPro" id="IPR050303">
    <property type="entry name" value="GatZ_KbaZ_carbometab"/>
</dbReference>
<evidence type="ECO:0000313" key="2">
    <source>
        <dbReference type="EMBL" id="MEK8030051.1"/>
    </source>
</evidence>
<dbReference type="InterPro" id="IPR013785">
    <property type="entry name" value="Aldolase_TIM"/>
</dbReference>
<dbReference type="RefSeq" id="WP_341424407.1">
    <property type="nucleotide sequence ID" value="NZ_JBBUTG010000002.1"/>
</dbReference>
<protein>
    <submittedName>
        <fullName evidence="2">D-tagatose-bisphosphate aldolase, class II, non-catalytic subunit</fullName>
        <ecNumber evidence="2">4.1.2.40</ecNumber>
    </submittedName>
</protein>
<keyword evidence="3" id="KW-1185">Reference proteome</keyword>
<dbReference type="PANTHER" id="PTHR32502:SF2">
    <property type="entry name" value="D-TAGATOSE-1,6-BISPHOSPHATE ALDOLASE SUBUNIT KBAZ"/>
    <property type="match status" value="1"/>
</dbReference>
<dbReference type="Pfam" id="PF08013">
    <property type="entry name" value="GatZ_KbaZ-like"/>
    <property type="match status" value="1"/>
</dbReference>
<dbReference type="Proteomes" id="UP001371218">
    <property type="component" value="Unassembled WGS sequence"/>
</dbReference>
<dbReference type="Gene3D" id="3.20.20.70">
    <property type="entry name" value="Aldolase class I"/>
    <property type="match status" value="1"/>
</dbReference>
<dbReference type="Gene3D" id="1.10.400.20">
    <property type="entry name" value="putative tagatose 6-phosphate kinase domain like"/>
    <property type="match status" value="1"/>
</dbReference>
<accession>A0ABU9BJP0</accession>
<evidence type="ECO:0000256" key="1">
    <source>
        <dbReference type="ARBA" id="ARBA00005007"/>
    </source>
</evidence>
<sequence length="438" mass="47687">MKALLELVGRHKAGEAVGIYALCSAHPVVLRAGMQEALRTGSPLLVEATSNQVNQFGGYTGMKPADFHAFVMRLADEAGFPRDRLLLGGDHLGPNCWQGESADSAMAKSEALIEQYVEAGFRKIHLDCSMACADDPPVLPEAVVAQRAARLCAVAEKTHARVGGEAPVYVIGTEVPVPGGAHEDLQELAVTRSDAAAQTIASHRDAFGRWGLEAAWPRVIGLVVQPGVEFDHHKVIDYVAPKAKALSAFIEHEPHLIYEAHSTDYQTPAALQALVRDHFAIVKIGPGATFALREALWGLAEIEREWLGDGEGSHLKDVVLGVMQARPQHWQKYYSDPARQRLDLQFSLSDRIRYYWAQPEVREACARMLNRLGDGPLPLTLLSQYLPLQYAAVRDGVLPNAVGALLHEGVGQVLRQYVAACTPETGEAITREPDLALT</sequence>
<dbReference type="SUPFAM" id="SSF51569">
    <property type="entry name" value="Aldolase"/>
    <property type="match status" value="1"/>
</dbReference>
<dbReference type="InterPro" id="IPR012062">
    <property type="entry name" value="GatZ/KbaZ-like"/>
</dbReference>
<dbReference type="PANTHER" id="PTHR32502">
    <property type="entry name" value="N-ACETYLGALACTOSAMINE PERMEASE II COMPONENT-RELATED"/>
    <property type="match status" value="1"/>
</dbReference>
<dbReference type="NCBIfam" id="TIGR02810">
    <property type="entry name" value="agaZ_gatZ"/>
    <property type="match status" value="1"/>
</dbReference>
<organism evidence="2 3">
    <name type="scientific">Ideonella lacteola</name>
    <dbReference type="NCBI Taxonomy" id="2984193"/>
    <lineage>
        <taxon>Bacteria</taxon>
        <taxon>Pseudomonadati</taxon>
        <taxon>Pseudomonadota</taxon>
        <taxon>Betaproteobacteria</taxon>
        <taxon>Burkholderiales</taxon>
        <taxon>Sphaerotilaceae</taxon>
        <taxon>Ideonella</taxon>
    </lineage>
</organism>